<dbReference type="Gene3D" id="1.10.10.640">
    <property type="entry name" value="phospholipid-binding protein"/>
    <property type="match status" value="1"/>
</dbReference>
<dbReference type="Proteomes" id="UP000031572">
    <property type="component" value="Unassembled WGS sequence"/>
</dbReference>
<accession>A0A0C2BQD8</accession>
<feature type="signal peptide" evidence="1">
    <location>
        <begin position="1"/>
        <end position="22"/>
    </location>
</feature>
<feature type="chain" id="PRO_5002146198" evidence="1">
    <location>
        <begin position="23"/>
        <end position="209"/>
    </location>
</feature>
<sequence>MMPLFRLFLALAGWSLAALAFAAAEPSQEAPDDMVKRVTAEVMSIVRHDREIKSGNPERIQEVVESKILPYLDMRRATALAVGHHWRQATPQQQQQLIDEFRSLLMHTYAGALSQVGNQKLEFEPLRATPDATDVVVRFQVQPKRSAEPVQVGYHLYKSTDGWKVYDVNVLGVWMIQTYKSSFAAEIGRGGVEGLIRTLEEKNRMLAAR</sequence>
<dbReference type="OrthoDB" id="9798905at2"/>
<dbReference type="PANTHER" id="PTHR36573">
    <property type="entry name" value="INTERMEMBRANE PHOSPHOLIPID TRANSPORT SYSTEM BINDING PROTEIN MLAC"/>
    <property type="match status" value="1"/>
</dbReference>
<dbReference type="Pfam" id="PF05494">
    <property type="entry name" value="MlaC"/>
    <property type="match status" value="1"/>
</dbReference>
<evidence type="ECO:0000313" key="2">
    <source>
        <dbReference type="EMBL" id="KIF83485.1"/>
    </source>
</evidence>
<proteinExistence type="predicted"/>
<comment type="caution">
    <text evidence="2">The sequence shown here is derived from an EMBL/GenBank/DDBJ whole genome shotgun (WGS) entry which is preliminary data.</text>
</comment>
<keyword evidence="3" id="KW-1185">Reference proteome</keyword>
<name>A0A0C2BQD8_9BURK</name>
<gene>
    <name evidence="2" type="ORF">TSA66_04060</name>
</gene>
<dbReference type="AlphaFoldDB" id="A0A0C2BQD8"/>
<evidence type="ECO:0000256" key="1">
    <source>
        <dbReference type="SAM" id="SignalP"/>
    </source>
</evidence>
<dbReference type="PIRSF" id="PIRSF004649">
    <property type="entry name" value="MlaC"/>
    <property type="match status" value="1"/>
</dbReference>
<dbReference type="EMBL" id="JWJG01000028">
    <property type="protein sequence ID" value="KIF83485.1"/>
    <property type="molecule type" value="Genomic_DNA"/>
</dbReference>
<dbReference type="STRING" id="709839.TSA66_04060"/>
<dbReference type="Gene3D" id="3.10.450.50">
    <property type="match status" value="1"/>
</dbReference>
<keyword evidence="1" id="KW-0732">Signal</keyword>
<dbReference type="InterPro" id="IPR008869">
    <property type="entry name" value="MlaC/ttg2D"/>
</dbReference>
<dbReference type="PANTHER" id="PTHR36573:SF1">
    <property type="entry name" value="INTERMEMBRANE PHOSPHOLIPID TRANSPORT SYSTEM BINDING PROTEIN MLAC"/>
    <property type="match status" value="1"/>
</dbReference>
<reference evidence="2 3" key="1">
    <citation type="submission" date="2014-12" db="EMBL/GenBank/DDBJ databases">
        <title>Denitrispirillum autotrophicum gen. nov., sp. nov., Denitrifying, Facultatively Autotrophic Bacteria Isolated from Rice Paddy Soil.</title>
        <authorList>
            <person name="Ishii S."/>
            <person name="Ashida N."/>
            <person name="Ohno H."/>
            <person name="Otsuka S."/>
            <person name="Yokota A."/>
            <person name="Senoo K."/>
        </authorList>
    </citation>
    <scope>NUCLEOTIDE SEQUENCE [LARGE SCALE GENOMIC DNA]</scope>
    <source>
        <strain evidence="2 3">TSA66</strain>
    </source>
</reference>
<evidence type="ECO:0000313" key="3">
    <source>
        <dbReference type="Proteomes" id="UP000031572"/>
    </source>
</evidence>
<protein>
    <submittedName>
        <fullName evidence="2">Signal peptide protein</fullName>
    </submittedName>
</protein>
<organism evidence="2 3">
    <name type="scientific">Noviherbaspirillum autotrophicum</name>
    <dbReference type="NCBI Taxonomy" id="709839"/>
    <lineage>
        <taxon>Bacteria</taxon>
        <taxon>Pseudomonadati</taxon>
        <taxon>Pseudomonadota</taxon>
        <taxon>Betaproteobacteria</taxon>
        <taxon>Burkholderiales</taxon>
        <taxon>Oxalobacteraceae</taxon>
        <taxon>Noviherbaspirillum</taxon>
    </lineage>
</organism>